<evidence type="ECO:0000256" key="1">
    <source>
        <dbReference type="SAM" id="Phobius"/>
    </source>
</evidence>
<keyword evidence="1" id="KW-0472">Membrane</keyword>
<accession>A0ABP3U1G8</accession>
<name>A0ABP3U1G8_9CLOT</name>
<comment type="caution">
    <text evidence="2">The sequence shown here is derived from an EMBL/GenBank/DDBJ whole genome shotgun (WGS) entry which is preliminary data.</text>
</comment>
<evidence type="ECO:0000313" key="2">
    <source>
        <dbReference type="EMBL" id="GAA0720206.1"/>
    </source>
</evidence>
<sequence length="106" mass="12338">MFFSKEMEKVGVLSSLLVFINSFIMLYFICSLTIIFHIHSNKKVAIFILIFNAAIYFDKTGIVIKIFQFLTKNILINLPMNSFLLLVINYFSYKVSLNKITKIDIL</sequence>
<keyword evidence="1" id="KW-0812">Transmembrane</keyword>
<dbReference type="Proteomes" id="UP001500339">
    <property type="component" value="Unassembled WGS sequence"/>
</dbReference>
<dbReference type="EMBL" id="BAAACF010000001">
    <property type="protein sequence ID" value="GAA0720206.1"/>
    <property type="molecule type" value="Genomic_DNA"/>
</dbReference>
<keyword evidence="1" id="KW-1133">Transmembrane helix</keyword>
<feature type="transmembrane region" description="Helical" evidence="1">
    <location>
        <begin position="12"/>
        <end position="38"/>
    </location>
</feature>
<feature type="transmembrane region" description="Helical" evidence="1">
    <location>
        <begin position="74"/>
        <end position="93"/>
    </location>
</feature>
<protein>
    <submittedName>
        <fullName evidence="2">Uncharacterized protein</fullName>
    </submittedName>
</protein>
<reference evidence="3" key="1">
    <citation type="journal article" date="2019" name="Int. J. Syst. Evol. Microbiol.">
        <title>The Global Catalogue of Microorganisms (GCM) 10K type strain sequencing project: providing services to taxonomists for standard genome sequencing and annotation.</title>
        <authorList>
            <consortium name="The Broad Institute Genomics Platform"/>
            <consortium name="The Broad Institute Genome Sequencing Center for Infectious Disease"/>
            <person name="Wu L."/>
            <person name="Ma J."/>
        </authorList>
    </citation>
    <scope>NUCLEOTIDE SEQUENCE [LARGE SCALE GENOMIC DNA]</scope>
    <source>
        <strain evidence="3">JCM 1405</strain>
    </source>
</reference>
<gene>
    <name evidence="2" type="ORF">GCM10008905_09150</name>
</gene>
<proteinExistence type="predicted"/>
<keyword evidence="3" id="KW-1185">Reference proteome</keyword>
<organism evidence="2 3">
    <name type="scientific">Clostridium malenominatum</name>
    <dbReference type="NCBI Taxonomy" id="1539"/>
    <lineage>
        <taxon>Bacteria</taxon>
        <taxon>Bacillati</taxon>
        <taxon>Bacillota</taxon>
        <taxon>Clostridia</taxon>
        <taxon>Eubacteriales</taxon>
        <taxon>Clostridiaceae</taxon>
        <taxon>Clostridium</taxon>
    </lineage>
</organism>
<evidence type="ECO:0000313" key="3">
    <source>
        <dbReference type="Proteomes" id="UP001500339"/>
    </source>
</evidence>
<feature type="transmembrane region" description="Helical" evidence="1">
    <location>
        <begin position="44"/>
        <end position="67"/>
    </location>
</feature>